<evidence type="ECO:0008006" key="3">
    <source>
        <dbReference type="Google" id="ProtNLM"/>
    </source>
</evidence>
<organism evidence="1 2">
    <name type="scientific">Gossypium stocksii</name>
    <dbReference type="NCBI Taxonomy" id="47602"/>
    <lineage>
        <taxon>Eukaryota</taxon>
        <taxon>Viridiplantae</taxon>
        <taxon>Streptophyta</taxon>
        <taxon>Embryophyta</taxon>
        <taxon>Tracheophyta</taxon>
        <taxon>Spermatophyta</taxon>
        <taxon>Magnoliopsida</taxon>
        <taxon>eudicotyledons</taxon>
        <taxon>Gunneridae</taxon>
        <taxon>Pentapetalae</taxon>
        <taxon>rosids</taxon>
        <taxon>malvids</taxon>
        <taxon>Malvales</taxon>
        <taxon>Malvaceae</taxon>
        <taxon>Malvoideae</taxon>
        <taxon>Gossypium</taxon>
    </lineage>
</organism>
<dbReference type="OrthoDB" id="1002198at2759"/>
<accession>A0A9D3ZFY3</accession>
<name>A0A9D3ZFY3_9ROSI</name>
<proteinExistence type="predicted"/>
<dbReference type="AlphaFoldDB" id="A0A9D3ZFY3"/>
<protein>
    <recommendedName>
        <fullName evidence="3">Reverse transcriptase</fullName>
    </recommendedName>
</protein>
<evidence type="ECO:0000313" key="2">
    <source>
        <dbReference type="Proteomes" id="UP000828251"/>
    </source>
</evidence>
<keyword evidence="2" id="KW-1185">Reference proteome</keyword>
<evidence type="ECO:0000313" key="1">
    <source>
        <dbReference type="EMBL" id="KAH1032210.1"/>
    </source>
</evidence>
<gene>
    <name evidence="1" type="ORF">J1N35_044384</name>
</gene>
<dbReference type="Proteomes" id="UP000828251">
    <property type="component" value="Unassembled WGS sequence"/>
</dbReference>
<dbReference type="EMBL" id="JAIQCV010000013">
    <property type="protein sequence ID" value="KAH1032210.1"/>
    <property type="molecule type" value="Genomic_DNA"/>
</dbReference>
<sequence length="317" mass="37325">MDEEEDPIVVIEDDTAGNQQLDFGWDLSLRAVPMRGGQLVSKWLWKESETDRWVSMKIDEDRREMKFGFKERLKHEWNSNKQGILVKLKKLGLSLNSWAKKEKKLREHRTAELNARLFELIASEISDVTLEEITGIKLELNLEADKEDIFWEQRARTNWLQIGDKNTTFFHRSASYRKKKNMVKGLENEPRNLVTEFDEISKMAIDYFKDLFSSKEVDNYDRLLASILPCIIDELNRELIAEFKVEEVVVAMKSISPLIASGKDVFPVIFYQKYWHVVGDEVTRYLKGMCTRKANHREYFCGIQNSEFIQEKKRVIE</sequence>
<reference evidence="1 2" key="1">
    <citation type="journal article" date="2021" name="Plant Biotechnol. J.">
        <title>Multi-omics assisted identification of the key and species-specific regulatory components of drought-tolerant mechanisms in Gossypium stocksii.</title>
        <authorList>
            <person name="Yu D."/>
            <person name="Ke L."/>
            <person name="Zhang D."/>
            <person name="Wu Y."/>
            <person name="Sun Y."/>
            <person name="Mei J."/>
            <person name="Sun J."/>
            <person name="Sun Y."/>
        </authorList>
    </citation>
    <scope>NUCLEOTIDE SEQUENCE [LARGE SCALE GENOMIC DNA]</scope>
    <source>
        <strain evidence="2">cv. E1</strain>
        <tissue evidence="1">Leaf</tissue>
    </source>
</reference>
<comment type="caution">
    <text evidence="1">The sequence shown here is derived from an EMBL/GenBank/DDBJ whole genome shotgun (WGS) entry which is preliminary data.</text>
</comment>